<dbReference type="SUPFAM" id="SSF51905">
    <property type="entry name" value="FAD/NAD(P)-binding domain"/>
    <property type="match status" value="1"/>
</dbReference>
<dbReference type="HOGENOM" id="CLU_130254_0_0_1"/>
<evidence type="ECO:0000256" key="4">
    <source>
        <dbReference type="ARBA" id="ARBA00022827"/>
    </source>
</evidence>
<keyword evidence="6" id="KW-1015">Disulfide bond</keyword>
<protein>
    <recommendedName>
        <fullName evidence="8">FAD/NAD(P)-binding domain-containing protein</fullName>
    </recommendedName>
</protein>
<dbReference type="GO" id="GO:0045252">
    <property type="term" value="C:oxoglutarate dehydrogenase complex"/>
    <property type="evidence" value="ECO:0007669"/>
    <property type="project" value="TreeGrafter"/>
</dbReference>
<comment type="similarity">
    <text evidence="2">Belongs to the class-I pyridine nucleotide-disulfide oxidoreductase family.</text>
</comment>
<keyword evidence="4" id="KW-0274">FAD</keyword>
<dbReference type="RefSeq" id="XP_005758492.1">
    <property type="nucleotide sequence ID" value="XM_005758435.1"/>
</dbReference>
<accession>A0A0D3I478</accession>
<sequence>MAEPDFDLVIVGCGVGGHGAALHAVSRGLKVAVCAGEDVGGTCVNRGCVPSKALLAASGRVRDMQNDKHLAAMGVKLEGAVTYDRQGVADHANNLASRVQGNLRGSLTALGVTVFEEKGSLAGPTSIELVGAGKTIEAKNVILATGSVPFVPPGVETDGKTVFTSDEALKL</sequence>
<evidence type="ECO:0000256" key="5">
    <source>
        <dbReference type="ARBA" id="ARBA00023002"/>
    </source>
</evidence>
<dbReference type="Pfam" id="PF07992">
    <property type="entry name" value="Pyr_redox_2"/>
    <property type="match status" value="1"/>
</dbReference>
<reference evidence="9" key="2">
    <citation type="submission" date="2024-10" db="UniProtKB">
        <authorList>
            <consortium name="EnsemblProtists"/>
        </authorList>
    </citation>
    <scope>IDENTIFICATION</scope>
</reference>
<dbReference type="InterPro" id="IPR050151">
    <property type="entry name" value="Class-I_Pyr_Nuc-Dis_Oxidored"/>
</dbReference>
<proteinExistence type="inferred from homology"/>
<dbReference type="PROSITE" id="PS00076">
    <property type="entry name" value="PYRIDINE_REDOX_1"/>
    <property type="match status" value="1"/>
</dbReference>
<evidence type="ECO:0000256" key="6">
    <source>
        <dbReference type="ARBA" id="ARBA00023157"/>
    </source>
</evidence>
<dbReference type="AlphaFoldDB" id="A0A0D3I478"/>
<dbReference type="Gene3D" id="3.50.50.60">
    <property type="entry name" value="FAD/NAD(P)-binding domain"/>
    <property type="match status" value="2"/>
</dbReference>
<keyword evidence="7" id="KW-0676">Redox-active center</keyword>
<organism evidence="9 10">
    <name type="scientific">Emiliania huxleyi (strain CCMP1516)</name>
    <dbReference type="NCBI Taxonomy" id="280463"/>
    <lineage>
        <taxon>Eukaryota</taxon>
        <taxon>Haptista</taxon>
        <taxon>Haptophyta</taxon>
        <taxon>Prymnesiophyceae</taxon>
        <taxon>Isochrysidales</taxon>
        <taxon>Noelaerhabdaceae</taxon>
        <taxon>Emiliania</taxon>
    </lineage>
</organism>
<dbReference type="GO" id="GO:0050660">
    <property type="term" value="F:flavin adenine dinucleotide binding"/>
    <property type="evidence" value="ECO:0007669"/>
    <property type="project" value="TreeGrafter"/>
</dbReference>
<dbReference type="KEGG" id="ehx:EMIHUDRAFT_259079"/>
<evidence type="ECO:0000256" key="1">
    <source>
        <dbReference type="ARBA" id="ARBA00001974"/>
    </source>
</evidence>
<keyword evidence="5" id="KW-0560">Oxidoreductase</keyword>
<dbReference type="InterPro" id="IPR023753">
    <property type="entry name" value="FAD/NAD-binding_dom"/>
</dbReference>
<dbReference type="InterPro" id="IPR036188">
    <property type="entry name" value="FAD/NAD-bd_sf"/>
</dbReference>
<evidence type="ECO:0000256" key="7">
    <source>
        <dbReference type="ARBA" id="ARBA00023284"/>
    </source>
</evidence>
<feature type="domain" description="FAD/NAD(P)-binding" evidence="8">
    <location>
        <begin position="6"/>
        <end position="169"/>
    </location>
</feature>
<dbReference type="GO" id="GO:0006103">
    <property type="term" value="P:2-oxoglutarate metabolic process"/>
    <property type="evidence" value="ECO:0007669"/>
    <property type="project" value="TreeGrafter"/>
</dbReference>
<keyword evidence="3" id="KW-0285">Flavoprotein</keyword>
<dbReference type="PRINTS" id="PR00411">
    <property type="entry name" value="PNDRDTASEI"/>
</dbReference>
<dbReference type="PANTHER" id="PTHR22912:SF151">
    <property type="entry name" value="DIHYDROLIPOYL DEHYDROGENASE, MITOCHONDRIAL"/>
    <property type="match status" value="1"/>
</dbReference>
<dbReference type="GO" id="GO:0004148">
    <property type="term" value="F:dihydrolipoyl dehydrogenase (NADH) activity"/>
    <property type="evidence" value="ECO:0007669"/>
    <property type="project" value="TreeGrafter"/>
</dbReference>
<dbReference type="PRINTS" id="PR00368">
    <property type="entry name" value="FADPNR"/>
</dbReference>
<dbReference type="STRING" id="2903.R1B8T9"/>
<evidence type="ECO:0000259" key="8">
    <source>
        <dbReference type="Pfam" id="PF07992"/>
    </source>
</evidence>
<evidence type="ECO:0000313" key="9">
    <source>
        <dbReference type="EnsemblProtists" id="EOD06063"/>
    </source>
</evidence>
<dbReference type="GeneID" id="17252213"/>
<name>A0A0D3I478_EMIH1</name>
<evidence type="ECO:0000313" key="10">
    <source>
        <dbReference type="Proteomes" id="UP000013827"/>
    </source>
</evidence>
<dbReference type="GO" id="GO:0005739">
    <property type="term" value="C:mitochondrion"/>
    <property type="evidence" value="ECO:0007669"/>
    <property type="project" value="TreeGrafter"/>
</dbReference>
<dbReference type="eggNOG" id="KOG1335">
    <property type="taxonomic scope" value="Eukaryota"/>
</dbReference>
<dbReference type="InterPro" id="IPR012999">
    <property type="entry name" value="Pyr_OxRdtase_I_AS"/>
</dbReference>
<evidence type="ECO:0000256" key="3">
    <source>
        <dbReference type="ARBA" id="ARBA00022630"/>
    </source>
</evidence>
<comment type="cofactor">
    <cofactor evidence="1">
        <name>FAD</name>
        <dbReference type="ChEBI" id="CHEBI:57692"/>
    </cofactor>
</comment>
<evidence type="ECO:0000256" key="2">
    <source>
        <dbReference type="ARBA" id="ARBA00007532"/>
    </source>
</evidence>
<reference evidence="10" key="1">
    <citation type="journal article" date="2013" name="Nature">
        <title>Pan genome of the phytoplankton Emiliania underpins its global distribution.</title>
        <authorList>
            <person name="Read B.A."/>
            <person name="Kegel J."/>
            <person name="Klute M.J."/>
            <person name="Kuo A."/>
            <person name="Lefebvre S.C."/>
            <person name="Maumus F."/>
            <person name="Mayer C."/>
            <person name="Miller J."/>
            <person name="Monier A."/>
            <person name="Salamov A."/>
            <person name="Young J."/>
            <person name="Aguilar M."/>
            <person name="Claverie J.M."/>
            <person name="Frickenhaus S."/>
            <person name="Gonzalez K."/>
            <person name="Herman E.K."/>
            <person name="Lin Y.C."/>
            <person name="Napier J."/>
            <person name="Ogata H."/>
            <person name="Sarno A.F."/>
            <person name="Shmutz J."/>
            <person name="Schroeder D."/>
            <person name="de Vargas C."/>
            <person name="Verret F."/>
            <person name="von Dassow P."/>
            <person name="Valentin K."/>
            <person name="Van de Peer Y."/>
            <person name="Wheeler G."/>
            <person name="Dacks J.B."/>
            <person name="Delwiche C.F."/>
            <person name="Dyhrman S.T."/>
            <person name="Glockner G."/>
            <person name="John U."/>
            <person name="Richards T."/>
            <person name="Worden A.Z."/>
            <person name="Zhang X."/>
            <person name="Grigoriev I.V."/>
            <person name="Allen A.E."/>
            <person name="Bidle K."/>
            <person name="Borodovsky M."/>
            <person name="Bowler C."/>
            <person name="Brownlee C."/>
            <person name="Cock J.M."/>
            <person name="Elias M."/>
            <person name="Gladyshev V.N."/>
            <person name="Groth M."/>
            <person name="Guda C."/>
            <person name="Hadaegh A."/>
            <person name="Iglesias-Rodriguez M.D."/>
            <person name="Jenkins J."/>
            <person name="Jones B.M."/>
            <person name="Lawson T."/>
            <person name="Leese F."/>
            <person name="Lindquist E."/>
            <person name="Lobanov A."/>
            <person name="Lomsadze A."/>
            <person name="Malik S.B."/>
            <person name="Marsh M.E."/>
            <person name="Mackinder L."/>
            <person name="Mock T."/>
            <person name="Mueller-Roeber B."/>
            <person name="Pagarete A."/>
            <person name="Parker M."/>
            <person name="Probert I."/>
            <person name="Quesneville H."/>
            <person name="Raines C."/>
            <person name="Rensing S.A."/>
            <person name="Riano-Pachon D.M."/>
            <person name="Richier S."/>
            <person name="Rokitta S."/>
            <person name="Shiraiwa Y."/>
            <person name="Soanes D.M."/>
            <person name="van der Giezen M."/>
            <person name="Wahlund T.M."/>
            <person name="Williams B."/>
            <person name="Wilson W."/>
            <person name="Wolfe G."/>
            <person name="Wurch L.L."/>
        </authorList>
    </citation>
    <scope>NUCLEOTIDE SEQUENCE</scope>
</reference>
<dbReference type="EnsemblProtists" id="EOD06063">
    <property type="protein sequence ID" value="EOD06063"/>
    <property type="gene ID" value="EMIHUDRAFT_259079"/>
</dbReference>
<dbReference type="Proteomes" id="UP000013827">
    <property type="component" value="Unassembled WGS sequence"/>
</dbReference>
<dbReference type="PaxDb" id="2903-EOD06063"/>
<dbReference type="PANTHER" id="PTHR22912">
    <property type="entry name" value="DISULFIDE OXIDOREDUCTASE"/>
    <property type="match status" value="1"/>
</dbReference>
<keyword evidence="10" id="KW-1185">Reference proteome</keyword>